<evidence type="ECO:0000256" key="1">
    <source>
        <dbReference type="SAM" id="MobiDB-lite"/>
    </source>
</evidence>
<protein>
    <submittedName>
        <fullName evidence="2">Uncharacterized protein</fullName>
    </submittedName>
</protein>
<sequence length="104" mass="12133">MTDKIAKRSEISCNERPIDLSVNAPISSDQNNYQKYQQSFNLKHGEPANSTNSRPYRRTNSGKARAAWRKRHNNRSKYLHSQNLFLSNCPNNCENCRQFCENCH</sequence>
<evidence type="ECO:0000313" key="2">
    <source>
        <dbReference type="EMBL" id="KAH0557481.1"/>
    </source>
</evidence>
<dbReference type="AlphaFoldDB" id="A0AAV7IT68"/>
<comment type="caution">
    <text evidence="2">The sequence shown here is derived from an EMBL/GenBank/DDBJ whole genome shotgun (WGS) entry which is preliminary data.</text>
</comment>
<proteinExistence type="predicted"/>
<organism evidence="2 3">
    <name type="scientific">Cotesia glomerata</name>
    <name type="common">Lepidopteran parasitic wasp</name>
    <name type="synonym">Apanteles glomeratus</name>
    <dbReference type="NCBI Taxonomy" id="32391"/>
    <lineage>
        <taxon>Eukaryota</taxon>
        <taxon>Metazoa</taxon>
        <taxon>Ecdysozoa</taxon>
        <taxon>Arthropoda</taxon>
        <taxon>Hexapoda</taxon>
        <taxon>Insecta</taxon>
        <taxon>Pterygota</taxon>
        <taxon>Neoptera</taxon>
        <taxon>Endopterygota</taxon>
        <taxon>Hymenoptera</taxon>
        <taxon>Apocrita</taxon>
        <taxon>Ichneumonoidea</taxon>
        <taxon>Braconidae</taxon>
        <taxon>Microgastrinae</taxon>
        <taxon>Cotesia</taxon>
    </lineage>
</organism>
<keyword evidence="3" id="KW-1185">Reference proteome</keyword>
<dbReference type="EMBL" id="JAHXZJ010000747">
    <property type="protein sequence ID" value="KAH0557481.1"/>
    <property type="molecule type" value="Genomic_DNA"/>
</dbReference>
<reference evidence="2 3" key="1">
    <citation type="journal article" date="2021" name="J. Hered.">
        <title>A chromosome-level genome assembly of the parasitoid wasp, Cotesia glomerata (Hymenoptera: Braconidae).</title>
        <authorList>
            <person name="Pinto B.J."/>
            <person name="Weis J.J."/>
            <person name="Gamble T."/>
            <person name="Ode P.J."/>
            <person name="Paul R."/>
            <person name="Zaspel J.M."/>
        </authorList>
    </citation>
    <scope>NUCLEOTIDE SEQUENCE [LARGE SCALE GENOMIC DNA]</scope>
    <source>
        <strain evidence="2">CgM1</strain>
    </source>
</reference>
<dbReference type="Proteomes" id="UP000826195">
    <property type="component" value="Unassembled WGS sequence"/>
</dbReference>
<accession>A0AAV7IT68</accession>
<feature type="region of interest" description="Disordered" evidence="1">
    <location>
        <begin position="42"/>
        <end position="70"/>
    </location>
</feature>
<name>A0AAV7IT68_COTGL</name>
<gene>
    <name evidence="2" type="ORF">KQX54_006781</name>
</gene>
<evidence type="ECO:0000313" key="3">
    <source>
        <dbReference type="Proteomes" id="UP000826195"/>
    </source>
</evidence>
<feature type="compositionally biased region" description="Polar residues" evidence="1">
    <location>
        <begin position="48"/>
        <end position="62"/>
    </location>
</feature>